<dbReference type="InterPro" id="IPR036855">
    <property type="entry name" value="Znf_CCCH_sf"/>
</dbReference>
<evidence type="ECO:0000256" key="3">
    <source>
        <dbReference type="ARBA" id="ARBA00022771"/>
    </source>
</evidence>
<dbReference type="PANTHER" id="PTHR47398">
    <property type="entry name" value="PROLINE-RICH PROTEIN 3"/>
    <property type="match status" value="1"/>
</dbReference>
<dbReference type="GO" id="GO:0008270">
    <property type="term" value="F:zinc ion binding"/>
    <property type="evidence" value="ECO:0007669"/>
    <property type="project" value="UniProtKB-KW"/>
</dbReference>
<dbReference type="Proteomes" id="UP000299084">
    <property type="component" value="Unassembled WGS sequence"/>
</dbReference>
<dbReference type="EMBL" id="JWIN03000020">
    <property type="protein sequence ID" value="KAB1261441.1"/>
    <property type="molecule type" value="Genomic_DNA"/>
</dbReference>
<dbReference type="SUPFAM" id="SSF90229">
    <property type="entry name" value="CCCH zinc finger"/>
    <property type="match status" value="1"/>
</dbReference>
<evidence type="ECO:0000256" key="5">
    <source>
        <dbReference type="ARBA" id="ARBA00032452"/>
    </source>
</evidence>
<evidence type="ECO:0000259" key="7">
    <source>
        <dbReference type="PROSITE" id="PS50103"/>
    </source>
</evidence>
<feature type="zinc finger region" description="C3H1-type" evidence="6">
    <location>
        <begin position="109"/>
        <end position="137"/>
    </location>
</feature>
<dbReference type="GO" id="GO:0003723">
    <property type="term" value="F:RNA binding"/>
    <property type="evidence" value="ECO:0007669"/>
    <property type="project" value="TreeGrafter"/>
</dbReference>
<feature type="domain" description="C3H1-type" evidence="7">
    <location>
        <begin position="109"/>
        <end position="137"/>
    </location>
</feature>
<gene>
    <name evidence="8" type="ORF">Cadr_000022132</name>
</gene>
<proteinExistence type="predicted"/>
<dbReference type="InterPro" id="IPR000571">
    <property type="entry name" value="Znf_CCCH"/>
</dbReference>
<dbReference type="InterPro" id="IPR042805">
    <property type="entry name" value="PRR3"/>
</dbReference>
<dbReference type="AlphaFoldDB" id="A0A5N4CRG5"/>
<dbReference type="EMBL" id="JWIN03000020">
    <property type="protein sequence ID" value="KAB1261440.1"/>
    <property type="molecule type" value="Genomic_DNA"/>
</dbReference>
<keyword evidence="9" id="KW-1185">Reference proteome</keyword>
<evidence type="ECO:0000256" key="1">
    <source>
        <dbReference type="ARBA" id="ARBA00015542"/>
    </source>
</evidence>
<comment type="caution">
    <text evidence="8">The sequence shown here is derived from an EMBL/GenBank/DDBJ whole genome shotgun (WGS) entry which is preliminary data.</text>
</comment>
<keyword evidence="2 6" id="KW-0479">Metal-binding</keyword>
<keyword evidence="3 6" id="KW-0863">Zinc-finger</keyword>
<protein>
    <recommendedName>
        <fullName evidence="1">Proline-rich protein 3</fullName>
    </recommendedName>
    <alternativeName>
        <fullName evidence="5">MHC class I region proline-rich protein CAT56</fullName>
    </alternativeName>
</protein>
<dbReference type="EMBL" id="JWIN03000020">
    <property type="protein sequence ID" value="KAB1261437.1"/>
    <property type="molecule type" value="Genomic_DNA"/>
</dbReference>
<reference evidence="8" key="1">
    <citation type="submission" date="2014-12" db="EMBL/GenBank/DDBJ databases">
        <authorList>
            <person name="Fitak R."/>
            <person name="Mohandesan E."/>
            <person name="Burger P.A."/>
            <person name="Jukka C."/>
        </authorList>
    </citation>
    <scope>NUCLEOTIDE SEQUENCE</scope>
    <source>
        <strain evidence="8">Drom800</strain>
        <tissue evidence="8">Blood</tissue>
    </source>
</reference>
<accession>A0A5N4CRG5</accession>
<dbReference type="EMBL" id="JWIN03000020">
    <property type="protein sequence ID" value="KAB1261436.1"/>
    <property type="molecule type" value="Genomic_DNA"/>
</dbReference>
<evidence type="ECO:0000313" key="8">
    <source>
        <dbReference type="EMBL" id="KAB1261440.1"/>
    </source>
</evidence>
<keyword evidence="4 6" id="KW-0862">Zinc</keyword>
<sequence length="143" mass="15208">MRALAVAWAVGIAPMKALVVVWVGVGDIAPMKALAVAWVEAVDIGPMKALDTEGPMAIGLTMSLVTEATTTEGHPLMSTVAMMALAMEEGATEGMMEATATEESPRLDMSNRPVCRHFMMKGNCRYENNCAFYHPGVNGPPLP</sequence>
<dbReference type="PANTHER" id="PTHR47398:SF1">
    <property type="entry name" value="PROLINE-RICH PROTEIN 3-RELATED"/>
    <property type="match status" value="1"/>
</dbReference>
<dbReference type="Gene3D" id="4.10.1000.10">
    <property type="entry name" value="Zinc finger, CCCH-type"/>
    <property type="match status" value="1"/>
</dbReference>
<evidence type="ECO:0000256" key="6">
    <source>
        <dbReference type="PROSITE-ProRule" id="PRU00723"/>
    </source>
</evidence>
<name>A0A5N4CRG5_CAMDR</name>
<reference evidence="8 9" key="2">
    <citation type="journal article" date="2019" name="Mol. Ecol. Resour.">
        <title>Improving Illumina assemblies with Hi-C and long reads: an example with the North African dromedary.</title>
        <authorList>
            <person name="Elbers J.P."/>
            <person name="Rogers M.F."/>
            <person name="Perelman P.L."/>
            <person name="Proskuryakova A.A."/>
            <person name="Serdyukova N.A."/>
            <person name="Johnson W.E."/>
            <person name="Horin P."/>
            <person name="Corander J."/>
            <person name="Murphy D."/>
            <person name="Burger P.A."/>
        </authorList>
    </citation>
    <scope>NUCLEOTIDE SEQUENCE [LARGE SCALE GENOMIC DNA]</scope>
    <source>
        <strain evidence="8">Drom800</strain>
        <tissue evidence="8">Blood</tissue>
    </source>
</reference>
<dbReference type="Pfam" id="PF00642">
    <property type="entry name" value="zf-CCCH"/>
    <property type="match status" value="1"/>
</dbReference>
<dbReference type="PROSITE" id="PS50103">
    <property type="entry name" value="ZF_C3H1"/>
    <property type="match status" value="1"/>
</dbReference>
<evidence type="ECO:0000256" key="4">
    <source>
        <dbReference type="ARBA" id="ARBA00022833"/>
    </source>
</evidence>
<evidence type="ECO:0000313" key="9">
    <source>
        <dbReference type="Proteomes" id="UP000299084"/>
    </source>
</evidence>
<evidence type="ECO:0000256" key="2">
    <source>
        <dbReference type="ARBA" id="ARBA00022723"/>
    </source>
</evidence>
<organism evidence="8 9">
    <name type="scientific">Camelus dromedarius</name>
    <name type="common">Dromedary</name>
    <name type="synonym">Arabian camel</name>
    <dbReference type="NCBI Taxonomy" id="9838"/>
    <lineage>
        <taxon>Eukaryota</taxon>
        <taxon>Metazoa</taxon>
        <taxon>Chordata</taxon>
        <taxon>Craniata</taxon>
        <taxon>Vertebrata</taxon>
        <taxon>Euteleostomi</taxon>
        <taxon>Mammalia</taxon>
        <taxon>Eutheria</taxon>
        <taxon>Laurasiatheria</taxon>
        <taxon>Artiodactyla</taxon>
        <taxon>Tylopoda</taxon>
        <taxon>Camelidae</taxon>
        <taxon>Camelus</taxon>
    </lineage>
</organism>
<dbReference type="SMART" id="SM00356">
    <property type="entry name" value="ZnF_C3H1"/>
    <property type="match status" value="1"/>
</dbReference>